<dbReference type="SUPFAM" id="SSF46785">
    <property type="entry name" value="Winged helix' DNA-binding domain"/>
    <property type="match status" value="1"/>
</dbReference>
<evidence type="ECO:0000313" key="6">
    <source>
        <dbReference type="EMBL" id="TCV02589.1"/>
    </source>
</evidence>
<dbReference type="Pfam" id="PF07729">
    <property type="entry name" value="FCD"/>
    <property type="match status" value="1"/>
</dbReference>
<dbReference type="EMBL" id="SMBX01000001">
    <property type="protein sequence ID" value="TCV02589.1"/>
    <property type="molecule type" value="Genomic_DNA"/>
</dbReference>
<dbReference type="InterPro" id="IPR036390">
    <property type="entry name" value="WH_DNA-bd_sf"/>
</dbReference>
<dbReference type="PANTHER" id="PTHR43537">
    <property type="entry name" value="TRANSCRIPTIONAL REGULATOR, GNTR FAMILY"/>
    <property type="match status" value="1"/>
</dbReference>
<dbReference type="PROSITE" id="PS50949">
    <property type="entry name" value="HTH_GNTR"/>
    <property type="match status" value="1"/>
</dbReference>
<dbReference type="GO" id="GO:0003700">
    <property type="term" value="F:DNA-binding transcription factor activity"/>
    <property type="evidence" value="ECO:0007669"/>
    <property type="project" value="InterPro"/>
</dbReference>
<sequence length="257" mass="29059">MQSTDTRLSDQIAHTLQRLIHDRQLKPGDRLPSERTLAEQLGVSRPPVREAIRTLAGQGLLTTRRGGGTYLQTDLLNWPETRIQPLAGLLQDDIQYHYDVLEARHTLESDTAWYAAMRATQQDKDSILRCLDDMLEQQAGGNAVLTARADARLHLAIAEASHNLVLVQIMRGLFDVLLSSIEKSLGAMFQPDAHGTIDELTLQHRSLVQAILEGDAERARDTIRHHLEFVQQTIRTREDDEARRRRAHRLSSSRTLS</sequence>
<dbReference type="PANTHER" id="PTHR43537:SF18">
    <property type="entry name" value="L-LACTATE DEHYDROGENASE OPERON REGULATORY PROTEIN-RELATED"/>
    <property type="match status" value="1"/>
</dbReference>
<feature type="domain" description="HTH gntR-type" evidence="5">
    <location>
        <begin position="6"/>
        <end position="74"/>
    </location>
</feature>
<evidence type="ECO:0000313" key="7">
    <source>
        <dbReference type="Proteomes" id="UP000294692"/>
    </source>
</evidence>
<dbReference type="NCBIfam" id="NF007741">
    <property type="entry name" value="PRK10421.1"/>
    <property type="match status" value="1"/>
</dbReference>
<organism evidence="6 7">
    <name type="scientific">Paracandidimonas soli</name>
    <dbReference type="NCBI Taxonomy" id="1917182"/>
    <lineage>
        <taxon>Bacteria</taxon>
        <taxon>Pseudomonadati</taxon>
        <taxon>Pseudomonadota</taxon>
        <taxon>Betaproteobacteria</taxon>
        <taxon>Burkholderiales</taxon>
        <taxon>Alcaligenaceae</taxon>
        <taxon>Paracandidimonas</taxon>
    </lineage>
</organism>
<protein>
    <submittedName>
        <fullName evidence="6">GntR family transcriptional regulator</fullName>
    </submittedName>
</protein>
<keyword evidence="3" id="KW-0804">Transcription</keyword>
<dbReference type="SMART" id="SM00345">
    <property type="entry name" value="HTH_GNTR"/>
    <property type="match status" value="1"/>
</dbReference>
<evidence type="ECO:0000259" key="5">
    <source>
        <dbReference type="PROSITE" id="PS50949"/>
    </source>
</evidence>
<keyword evidence="2" id="KW-0238">DNA-binding</keyword>
<feature type="region of interest" description="Disordered" evidence="4">
    <location>
        <begin position="238"/>
        <end position="257"/>
    </location>
</feature>
<comment type="caution">
    <text evidence="6">The sequence shown here is derived from an EMBL/GenBank/DDBJ whole genome shotgun (WGS) entry which is preliminary data.</text>
</comment>
<dbReference type="Gene3D" id="1.10.10.10">
    <property type="entry name" value="Winged helix-like DNA-binding domain superfamily/Winged helix DNA-binding domain"/>
    <property type="match status" value="1"/>
</dbReference>
<dbReference type="InterPro" id="IPR000524">
    <property type="entry name" value="Tscrpt_reg_HTH_GntR"/>
</dbReference>
<dbReference type="Pfam" id="PF00392">
    <property type="entry name" value="GntR"/>
    <property type="match status" value="1"/>
</dbReference>
<dbReference type="PRINTS" id="PR00035">
    <property type="entry name" value="HTHGNTR"/>
</dbReference>
<proteinExistence type="predicted"/>
<name>A0A4R3VFY1_9BURK</name>
<dbReference type="InterPro" id="IPR008920">
    <property type="entry name" value="TF_FadR/GntR_C"/>
</dbReference>
<dbReference type="SUPFAM" id="SSF48008">
    <property type="entry name" value="GntR ligand-binding domain-like"/>
    <property type="match status" value="1"/>
</dbReference>
<dbReference type="AlphaFoldDB" id="A0A4R3VFY1"/>
<dbReference type="InterPro" id="IPR036388">
    <property type="entry name" value="WH-like_DNA-bd_sf"/>
</dbReference>
<dbReference type="SMART" id="SM00895">
    <property type="entry name" value="FCD"/>
    <property type="match status" value="1"/>
</dbReference>
<dbReference type="CDD" id="cd07377">
    <property type="entry name" value="WHTH_GntR"/>
    <property type="match status" value="1"/>
</dbReference>
<dbReference type="RefSeq" id="WP_132472277.1">
    <property type="nucleotide sequence ID" value="NZ_JBHRVM010000001.1"/>
</dbReference>
<keyword evidence="1" id="KW-0805">Transcription regulation</keyword>
<accession>A0A4R3VFY1</accession>
<dbReference type="GO" id="GO:0003677">
    <property type="term" value="F:DNA binding"/>
    <property type="evidence" value="ECO:0007669"/>
    <property type="project" value="UniProtKB-KW"/>
</dbReference>
<dbReference type="Gene3D" id="1.20.120.530">
    <property type="entry name" value="GntR ligand-binding domain-like"/>
    <property type="match status" value="1"/>
</dbReference>
<evidence type="ECO:0000256" key="2">
    <source>
        <dbReference type="ARBA" id="ARBA00023125"/>
    </source>
</evidence>
<dbReference type="InterPro" id="IPR011711">
    <property type="entry name" value="GntR_C"/>
</dbReference>
<dbReference type="OrthoDB" id="5296437at2"/>
<evidence type="ECO:0000256" key="4">
    <source>
        <dbReference type="SAM" id="MobiDB-lite"/>
    </source>
</evidence>
<reference evidence="6 7" key="1">
    <citation type="submission" date="2019-03" db="EMBL/GenBank/DDBJ databases">
        <title>Genomic Encyclopedia of Type Strains, Phase IV (KMG-IV): sequencing the most valuable type-strain genomes for metagenomic binning, comparative biology and taxonomic classification.</title>
        <authorList>
            <person name="Goeker M."/>
        </authorList>
    </citation>
    <scope>NUCLEOTIDE SEQUENCE [LARGE SCALE GENOMIC DNA]</scope>
    <source>
        <strain evidence="6 7">DSM 100048</strain>
    </source>
</reference>
<evidence type="ECO:0000256" key="3">
    <source>
        <dbReference type="ARBA" id="ARBA00023163"/>
    </source>
</evidence>
<dbReference type="Proteomes" id="UP000294692">
    <property type="component" value="Unassembled WGS sequence"/>
</dbReference>
<keyword evidence="7" id="KW-1185">Reference proteome</keyword>
<evidence type="ECO:0000256" key="1">
    <source>
        <dbReference type="ARBA" id="ARBA00023015"/>
    </source>
</evidence>
<gene>
    <name evidence="6" type="ORF">EV686_10143</name>
</gene>